<keyword evidence="3" id="KW-1185">Reference proteome</keyword>
<dbReference type="InterPro" id="IPR023214">
    <property type="entry name" value="HAD_sf"/>
</dbReference>
<accession>A0A5C6QK04</accession>
<dbReference type="Proteomes" id="UP000321917">
    <property type="component" value="Unassembled WGS sequence"/>
</dbReference>
<name>A0A5C6QK04_9GAMM</name>
<sequence>MKCLSSYSVAIFDCDGVILDSNKIKSEAFGLALPDEDPALVKEFVEYHQQHGGISRYIKFEYFFKHIKKQTNYSKALESALTRYAALSKKGLLECSEIPGVRDILEYLNSMKTPCYVASGGDQQEIREVFKSRNLSIYFHGVFGSPLSKIDNLAQLKVDEKLISPGIFFGDARSDMEAANKYSLDFVYISGVSEWIDGTLCGLEQGFDVFNDFNQVCLNV</sequence>
<dbReference type="InterPro" id="IPR023198">
    <property type="entry name" value="PGP-like_dom2"/>
</dbReference>
<dbReference type="Gene3D" id="3.40.50.1000">
    <property type="entry name" value="HAD superfamily/HAD-like"/>
    <property type="match status" value="1"/>
</dbReference>
<keyword evidence="2" id="KW-0378">Hydrolase</keyword>
<dbReference type="SFLD" id="SFLDG01129">
    <property type="entry name" value="C1.5:_HAD__Beta-PGM__Phosphata"/>
    <property type="match status" value="1"/>
</dbReference>
<organism evidence="2 4">
    <name type="scientific">Colwellia hornerae</name>
    <dbReference type="NCBI Taxonomy" id="89402"/>
    <lineage>
        <taxon>Bacteria</taxon>
        <taxon>Pseudomonadati</taxon>
        <taxon>Pseudomonadota</taxon>
        <taxon>Gammaproteobacteria</taxon>
        <taxon>Alteromonadales</taxon>
        <taxon>Colwelliaceae</taxon>
        <taxon>Colwellia</taxon>
    </lineage>
</organism>
<dbReference type="PANTHER" id="PTHR43434">
    <property type="entry name" value="PHOSPHOGLYCOLATE PHOSPHATASE"/>
    <property type="match status" value="1"/>
</dbReference>
<dbReference type="GO" id="GO:0004713">
    <property type="term" value="F:protein tyrosine kinase activity"/>
    <property type="evidence" value="ECO:0007669"/>
    <property type="project" value="TreeGrafter"/>
</dbReference>
<gene>
    <name evidence="1" type="ORF">ESZ26_07135</name>
    <name evidence="2" type="ORF">ESZ27_05895</name>
</gene>
<dbReference type="AlphaFoldDB" id="A0A5C6QK04"/>
<evidence type="ECO:0000313" key="4">
    <source>
        <dbReference type="Proteomes" id="UP000321917"/>
    </source>
</evidence>
<dbReference type="EMBL" id="VOLR01000008">
    <property type="protein sequence ID" value="TWX60831.1"/>
    <property type="molecule type" value="Genomic_DNA"/>
</dbReference>
<comment type="caution">
    <text evidence="2">The sequence shown here is derived from an EMBL/GenBank/DDBJ whole genome shotgun (WGS) entry which is preliminary data.</text>
</comment>
<dbReference type="RefSeq" id="WP_146799060.1">
    <property type="nucleotide sequence ID" value="NZ_VOLP01000009.1"/>
</dbReference>
<dbReference type="Gene3D" id="1.10.150.240">
    <property type="entry name" value="Putative phosphatase, domain 2"/>
    <property type="match status" value="1"/>
</dbReference>
<evidence type="ECO:0000313" key="2">
    <source>
        <dbReference type="EMBL" id="TWX69161.1"/>
    </source>
</evidence>
<reference evidence="2 4" key="1">
    <citation type="submission" date="2019-07" db="EMBL/GenBank/DDBJ databases">
        <title>Genomes of sea-ice associated Colwellia species.</title>
        <authorList>
            <person name="Bowman J.P."/>
        </authorList>
    </citation>
    <scope>NUCLEOTIDE SEQUENCE [LARGE SCALE GENOMIC DNA]</scope>
    <source>
        <strain evidence="1 3">ACAM 607</strain>
        <strain evidence="2 4">IC036</strain>
    </source>
</reference>
<evidence type="ECO:0000313" key="3">
    <source>
        <dbReference type="Proteomes" id="UP000321525"/>
    </source>
</evidence>
<dbReference type="OrthoDB" id="9782449at2"/>
<dbReference type="SUPFAM" id="SSF56784">
    <property type="entry name" value="HAD-like"/>
    <property type="match status" value="1"/>
</dbReference>
<protein>
    <submittedName>
        <fullName evidence="2">HAD family hydrolase</fullName>
    </submittedName>
</protein>
<dbReference type="InterPro" id="IPR041492">
    <property type="entry name" value="HAD_2"/>
</dbReference>
<dbReference type="Proteomes" id="UP000321525">
    <property type="component" value="Unassembled WGS sequence"/>
</dbReference>
<dbReference type="Pfam" id="PF13419">
    <property type="entry name" value="HAD_2"/>
    <property type="match status" value="1"/>
</dbReference>
<dbReference type="EMBL" id="VOLQ01000008">
    <property type="protein sequence ID" value="TWX69161.1"/>
    <property type="molecule type" value="Genomic_DNA"/>
</dbReference>
<dbReference type="GO" id="GO:0016787">
    <property type="term" value="F:hydrolase activity"/>
    <property type="evidence" value="ECO:0007669"/>
    <property type="project" value="UniProtKB-KW"/>
</dbReference>
<evidence type="ECO:0000313" key="1">
    <source>
        <dbReference type="EMBL" id="TWX60831.1"/>
    </source>
</evidence>
<dbReference type="GO" id="GO:0005829">
    <property type="term" value="C:cytosol"/>
    <property type="evidence" value="ECO:0007669"/>
    <property type="project" value="TreeGrafter"/>
</dbReference>
<dbReference type="CDD" id="cd01427">
    <property type="entry name" value="HAD_like"/>
    <property type="match status" value="1"/>
</dbReference>
<dbReference type="PANTHER" id="PTHR43434:SF20">
    <property type="entry name" value="5'-NUCLEOTIDASE"/>
    <property type="match status" value="1"/>
</dbReference>
<dbReference type="InterPro" id="IPR050155">
    <property type="entry name" value="HAD-like_hydrolase_sf"/>
</dbReference>
<dbReference type="InterPro" id="IPR036412">
    <property type="entry name" value="HAD-like_sf"/>
</dbReference>
<dbReference type="SFLD" id="SFLDS00003">
    <property type="entry name" value="Haloacid_Dehalogenase"/>
    <property type="match status" value="1"/>
</dbReference>
<proteinExistence type="predicted"/>